<name>A0AAD5JV37_9FUNG</name>
<feature type="domain" description="FAD-binding FR-type" evidence="16">
    <location>
        <begin position="801"/>
        <end position="1048"/>
    </location>
</feature>
<dbReference type="Pfam" id="PF00258">
    <property type="entry name" value="Flavodoxin_1"/>
    <property type="match status" value="1"/>
</dbReference>
<comment type="caution">
    <text evidence="17">The sequence shown here is derived from an EMBL/GenBank/DDBJ whole genome shotgun (WGS) entry which is preliminary data.</text>
</comment>
<dbReference type="InterPro" id="IPR001433">
    <property type="entry name" value="OxRdtase_FAD/NAD-bd"/>
</dbReference>
<evidence type="ECO:0000256" key="4">
    <source>
        <dbReference type="ARBA" id="ARBA00022448"/>
    </source>
</evidence>
<dbReference type="GO" id="GO:0020037">
    <property type="term" value="F:heme binding"/>
    <property type="evidence" value="ECO:0007669"/>
    <property type="project" value="InterPro"/>
</dbReference>
<dbReference type="Pfam" id="PF00067">
    <property type="entry name" value="p450"/>
    <property type="match status" value="1"/>
</dbReference>
<evidence type="ECO:0000256" key="1">
    <source>
        <dbReference type="ARBA" id="ARBA00001917"/>
    </source>
</evidence>
<keyword evidence="4" id="KW-0813">Transport</keyword>
<dbReference type="SUPFAM" id="SSF52343">
    <property type="entry name" value="Ferredoxin reductase-like, C-terminal NADP-linked domain"/>
    <property type="match status" value="1"/>
</dbReference>
<keyword evidence="7" id="KW-0479">Metal-binding</keyword>
<evidence type="ECO:0000313" key="18">
    <source>
        <dbReference type="Proteomes" id="UP001209540"/>
    </source>
</evidence>
<evidence type="ECO:0000259" key="15">
    <source>
        <dbReference type="PROSITE" id="PS50902"/>
    </source>
</evidence>
<dbReference type="InterPro" id="IPR008254">
    <property type="entry name" value="Flavodoxin/NO_synth"/>
</dbReference>
<dbReference type="PROSITE" id="PS00086">
    <property type="entry name" value="CYTOCHROME_P450"/>
    <property type="match status" value="1"/>
</dbReference>
<dbReference type="EMBL" id="JAIXMP010000022">
    <property type="protein sequence ID" value="KAI9255697.1"/>
    <property type="molecule type" value="Genomic_DNA"/>
</dbReference>
<dbReference type="Gene3D" id="1.20.990.10">
    <property type="entry name" value="NADPH-cytochrome p450 Reductase, Chain A, domain 3"/>
    <property type="match status" value="1"/>
</dbReference>
<keyword evidence="18" id="KW-1185">Reference proteome</keyword>
<evidence type="ECO:0000256" key="11">
    <source>
        <dbReference type="ARBA" id="ARBA00023004"/>
    </source>
</evidence>
<reference evidence="17" key="1">
    <citation type="journal article" date="2022" name="IScience">
        <title>Evolution of zygomycete secretomes and the origins of terrestrial fungal ecologies.</title>
        <authorList>
            <person name="Chang Y."/>
            <person name="Wang Y."/>
            <person name="Mondo S."/>
            <person name="Ahrendt S."/>
            <person name="Andreopoulos W."/>
            <person name="Barry K."/>
            <person name="Beard J."/>
            <person name="Benny G.L."/>
            <person name="Blankenship S."/>
            <person name="Bonito G."/>
            <person name="Cuomo C."/>
            <person name="Desiro A."/>
            <person name="Gervers K.A."/>
            <person name="Hundley H."/>
            <person name="Kuo A."/>
            <person name="LaButti K."/>
            <person name="Lang B.F."/>
            <person name="Lipzen A."/>
            <person name="O'Donnell K."/>
            <person name="Pangilinan J."/>
            <person name="Reynolds N."/>
            <person name="Sandor L."/>
            <person name="Smith M.E."/>
            <person name="Tsang A."/>
            <person name="Grigoriev I.V."/>
            <person name="Stajich J.E."/>
            <person name="Spatafora J.W."/>
        </authorList>
    </citation>
    <scope>NUCLEOTIDE SEQUENCE</scope>
    <source>
        <strain evidence="17">RSA 2281</strain>
    </source>
</reference>
<evidence type="ECO:0000256" key="5">
    <source>
        <dbReference type="ARBA" id="ARBA00022630"/>
    </source>
</evidence>
<dbReference type="EC" id="1.6.2.4" evidence="12"/>
<evidence type="ECO:0000256" key="6">
    <source>
        <dbReference type="ARBA" id="ARBA00022643"/>
    </source>
</evidence>
<dbReference type="PROSITE" id="PS50902">
    <property type="entry name" value="FLAVODOXIN_LIKE"/>
    <property type="match status" value="1"/>
</dbReference>
<sequence>MPEDIITSLIVVLATASTKDVENEGKIIAFGSGANLNTVRTLAAEKLGISSSVPLEDIILRAPSGRILEGINDIRDQQVIHVDLQEHIKEVIPGPQKLPFVGSLYSLMPDQTEGWLRMFRTYGPLVNMNLLGTEVISTWDPKIAEVFCKESEYFTKKVNLGLKEVKLFAGQGLFTTDTSDDDWKLAHKLLMPAFSPRAIKAYLHEMGVIAIETIKTLEQYKPDQRVEILDWTTKLTFETIGRTGFGYHFHLLGDINHTKPHPFIEAMGYCLRRTLIRSQQAEFYKRLPTEPNRHFEKSIKLMSGIVDDVIAERKKSPEATDKNKDLLGFMLNARDEHGLGLSDENIRYQVLTFLIAGHDTTANTLAWCLYELSRHPEIEQAMLQEIANVGITHTEIPTIEQIGQLKYMHQVIKETLRKYPPVRSLTKYCSKDCIVYGGYRVPENTVCQVSTYSMHHNPDVYTNPEVFDPERFTPEEEQKRSRFAWLPFSTGPRSCIGMAFALQEAKVVLSMFLHRFKFCYEGPDIGFNSTVATTKPEELFMTIHPRVDFPKPTKDGFTPPVPSSPKKTANVPNTESMAKHIASQKGESASKLPNATFLFGTQTGTSQDYAAQLASQARAFGFKNVKLLDMDDWEILQTGKYEPKKSEPDDLLVVVTATYNGQPPDHAEKFSKFITAKTEQPGNEKIMDKLNYAVFGVGNKNWRTYQAFPRKVSNGLSDLGANQFFPTGEGDVDQDADASFNEWSAHFWMQTLSYYGVSLPEDQSMVPTASVSVTVEKEPIHVNFISPNDQAKWKAGQSNRNGDYNAHILANRELQQPGSGRSTRHIELDISKLTPLCENGQLYTAGDHLEVFPENDSKTVQAVALNFGWVLDSVFEVDPESLKDVSPRSLAACIKGPCTVENALKYYADLTSPPSRVMLSIFAEQLSKASPETADTFRKLIMPDSAEYPEFIEKNRTLLELQKHYPQVNQLELGQFLSSIGVMQPRRYSIASSPLPYPDRAHLTVGVVHDVLKDGSEFYGLASSYLARTPAKNIHASLKSAKSTFYLPSDPSVPIIMIAAGTGLSPFRGFIQERAYLKEKENKDVGETVLFFGCRREDQDYIYSDELKDYVEKDVLTGLYVAFSRQGDPVKYVQHQLLANATEVFRLLDGSHGKKPASIYVCGAGTMSRDVRRTFCNMVKSFGTATTDEEADTYIQTLLDNGRYNEDVWG</sequence>
<evidence type="ECO:0000259" key="16">
    <source>
        <dbReference type="PROSITE" id="PS51384"/>
    </source>
</evidence>
<dbReference type="SUPFAM" id="SSF52218">
    <property type="entry name" value="Flavoproteins"/>
    <property type="match status" value="1"/>
</dbReference>
<dbReference type="GO" id="GO:0005829">
    <property type="term" value="C:cytosol"/>
    <property type="evidence" value="ECO:0007669"/>
    <property type="project" value="TreeGrafter"/>
</dbReference>
<gene>
    <name evidence="17" type="ORF">BDA99DRAFT_442278</name>
</gene>
<evidence type="ECO:0000256" key="12">
    <source>
        <dbReference type="ARBA" id="ARBA00023797"/>
    </source>
</evidence>
<dbReference type="Gene3D" id="3.40.50.360">
    <property type="match status" value="1"/>
</dbReference>
<organism evidence="17 18">
    <name type="scientific">Phascolomyces articulosus</name>
    <dbReference type="NCBI Taxonomy" id="60185"/>
    <lineage>
        <taxon>Eukaryota</taxon>
        <taxon>Fungi</taxon>
        <taxon>Fungi incertae sedis</taxon>
        <taxon>Mucoromycota</taxon>
        <taxon>Mucoromycotina</taxon>
        <taxon>Mucoromycetes</taxon>
        <taxon>Mucorales</taxon>
        <taxon>Lichtheimiaceae</taxon>
        <taxon>Phascolomyces</taxon>
    </lineage>
</organism>
<dbReference type="InterPro" id="IPR017927">
    <property type="entry name" value="FAD-bd_FR_type"/>
</dbReference>
<dbReference type="InterPro" id="IPR001094">
    <property type="entry name" value="Flavdoxin-like"/>
</dbReference>
<dbReference type="Proteomes" id="UP001209540">
    <property type="component" value="Unassembled WGS sequence"/>
</dbReference>
<comment type="cofactor">
    <cofactor evidence="1">
        <name>FMN</name>
        <dbReference type="ChEBI" id="CHEBI:58210"/>
    </cofactor>
</comment>
<evidence type="ECO:0000256" key="9">
    <source>
        <dbReference type="ARBA" id="ARBA00022857"/>
    </source>
</evidence>
<dbReference type="Gene3D" id="1.10.630.10">
    <property type="entry name" value="Cytochrome P450"/>
    <property type="match status" value="1"/>
</dbReference>
<evidence type="ECO:0000256" key="7">
    <source>
        <dbReference type="ARBA" id="ARBA00022723"/>
    </source>
</evidence>
<dbReference type="GO" id="GO:0010181">
    <property type="term" value="F:FMN binding"/>
    <property type="evidence" value="ECO:0007669"/>
    <property type="project" value="InterPro"/>
</dbReference>
<comment type="similarity">
    <text evidence="3">In the N-terminal section; belongs to the cytochrome P450 family.</text>
</comment>
<evidence type="ECO:0000256" key="10">
    <source>
        <dbReference type="ARBA" id="ARBA00023002"/>
    </source>
</evidence>
<dbReference type="GO" id="GO:0016705">
    <property type="term" value="F:oxidoreductase activity, acting on paired donors, with incorporation or reduction of molecular oxygen"/>
    <property type="evidence" value="ECO:0007669"/>
    <property type="project" value="InterPro"/>
</dbReference>
<keyword evidence="8" id="KW-0274">FAD</keyword>
<dbReference type="PANTHER" id="PTHR19384">
    <property type="entry name" value="NITRIC OXIDE SYNTHASE-RELATED"/>
    <property type="match status" value="1"/>
</dbReference>
<reference evidence="17" key="2">
    <citation type="submission" date="2023-02" db="EMBL/GenBank/DDBJ databases">
        <authorList>
            <consortium name="DOE Joint Genome Institute"/>
            <person name="Mondo S.J."/>
            <person name="Chang Y."/>
            <person name="Wang Y."/>
            <person name="Ahrendt S."/>
            <person name="Andreopoulos W."/>
            <person name="Barry K."/>
            <person name="Beard J."/>
            <person name="Benny G.L."/>
            <person name="Blankenship S."/>
            <person name="Bonito G."/>
            <person name="Cuomo C."/>
            <person name="Desiro A."/>
            <person name="Gervers K.A."/>
            <person name="Hundley H."/>
            <person name="Kuo A."/>
            <person name="LaButti K."/>
            <person name="Lang B.F."/>
            <person name="Lipzen A."/>
            <person name="O'Donnell K."/>
            <person name="Pangilinan J."/>
            <person name="Reynolds N."/>
            <person name="Sandor L."/>
            <person name="Smith M.W."/>
            <person name="Tsang A."/>
            <person name="Grigoriev I.V."/>
            <person name="Stajich J.E."/>
            <person name="Spatafora J.W."/>
        </authorList>
    </citation>
    <scope>NUCLEOTIDE SEQUENCE</scope>
    <source>
        <strain evidence="17">RSA 2281</strain>
    </source>
</reference>
<dbReference type="InterPro" id="IPR017938">
    <property type="entry name" value="Riboflavin_synthase-like_b-brl"/>
</dbReference>
<keyword evidence="11" id="KW-0408">Iron</keyword>
<dbReference type="Pfam" id="PF00175">
    <property type="entry name" value="NAD_binding_1"/>
    <property type="match status" value="1"/>
</dbReference>
<dbReference type="GO" id="GO:0004497">
    <property type="term" value="F:monooxygenase activity"/>
    <property type="evidence" value="ECO:0007669"/>
    <property type="project" value="InterPro"/>
</dbReference>
<dbReference type="GO" id="GO:0005506">
    <property type="term" value="F:iron ion binding"/>
    <property type="evidence" value="ECO:0007669"/>
    <property type="project" value="InterPro"/>
</dbReference>
<dbReference type="InterPro" id="IPR001128">
    <property type="entry name" value="Cyt_P450"/>
</dbReference>
<evidence type="ECO:0000256" key="14">
    <source>
        <dbReference type="SAM" id="MobiDB-lite"/>
    </source>
</evidence>
<feature type="region of interest" description="Disordered" evidence="14">
    <location>
        <begin position="551"/>
        <end position="572"/>
    </location>
</feature>
<dbReference type="FunFam" id="3.40.50.80:FF:000001">
    <property type="entry name" value="NADPH--cytochrome P450 reductase 1"/>
    <property type="match status" value="1"/>
</dbReference>
<dbReference type="InterPro" id="IPR003097">
    <property type="entry name" value="CysJ-like_FAD-binding"/>
</dbReference>
<dbReference type="InterPro" id="IPR039261">
    <property type="entry name" value="FNR_nucleotide-bd"/>
</dbReference>
<evidence type="ECO:0000256" key="3">
    <source>
        <dbReference type="ARBA" id="ARBA00010018"/>
    </source>
</evidence>
<dbReference type="SUPFAM" id="SSF48264">
    <property type="entry name" value="Cytochrome P450"/>
    <property type="match status" value="1"/>
</dbReference>
<dbReference type="InterPro" id="IPR036396">
    <property type="entry name" value="Cyt_P450_sf"/>
</dbReference>
<evidence type="ECO:0000313" key="17">
    <source>
        <dbReference type="EMBL" id="KAI9255697.1"/>
    </source>
</evidence>
<comment type="cofactor">
    <cofactor evidence="2">
        <name>FAD</name>
        <dbReference type="ChEBI" id="CHEBI:57692"/>
    </cofactor>
</comment>
<keyword evidence="5" id="KW-0285">Flavoprotein</keyword>
<feature type="domain" description="Flavodoxin-like" evidence="15">
    <location>
        <begin position="595"/>
        <end position="748"/>
    </location>
</feature>
<dbReference type="GO" id="GO:0003958">
    <property type="term" value="F:NADPH-hemoprotein reductase activity"/>
    <property type="evidence" value="ECO:0007669"/>
    <property type="project" value="UniProtKB-EC"/>
</dbReference>
<dbReference type="Gene3D" id="2.40.30.10">
    <property type="entry name" value="Translation factors"/>
    <property type="match status" value="1"/>
</dbReference>
<dbReference type="PROSITE" id="PS51384">
    <property type="entry name" value="FAD_FR"/>
    <property type="match status" value="1"/>
</dbReference>
<evidence type="ECO:0000256" key="13">
    <source>
        <dbReference type="ARBA" id="ARBA00049342"/>
    </source>
</evidence>
<dbReference type="GO" id="GO:0050660">
    <property type="term" value="F:flavin adenine dinucleotide binding"/>
    <property type="evidence" value="ECO:0007669"/>
    <property type="project" value="TreeGrafter"/>
</dbReference>
<keyword evidence="9" id="KW-0521">NADP</keyword>
<comment type="catalytic activity">
    <reaction evidence="13">
        <text>2 oxidized [cytochrome P450] + NADPH = 2 reduced [cytochrome P450] + NADP(+) + H(+)</text>
        <dbReference type="Rhea" id="RHEA:24040"/>
        <dbReference type="Rhea" id="RHEA-COMP:14627"/>
        <dbReference type="Rhea" id="RHEA-COMP:14628"/>
        <dbReference type="ChEBI" id="CHEBI:15378"/>
        <dbReference type="ChEBI" id="CHEBI:55376"/>
        <dbReference type="ChEBI" id="CHEBI:57783"/>
        <dbReference type="ChEBI" id="CHEBI:58349"/>
        <dbReference type="ChEBI" id="CHEBI:60344"/>
        <dbReference type="EC" id="1.6.2.4"/>
    </reaction>
</comment>
<evidence type="ECO:0000256" key="8">
    <source>
        <dbReference type="ARBA" id="ARBA00022827"/>
    </source>
</evidence>
<dbReference type="PANTHER" id="PTHR19384:SF17">
    <property type="entry name" value="NADPH--CYTOCHROME P450 REDUCTASE"/>
    <property type="match status" value="1"/>
</dbReference>
<protein>
    <recommendedName>
        <fullName evidence="12">NADPH--hemoprotein reductase</fullName>
        <ecNumber evidence="12">1.6.2.4</ecNumber>
    </recommendedName>
</protein>
<dbReference type="AlphaFoldDB" id="A0AAD5JV37"/>
<proteinExistence type="inferred from homology"/>
<evidence type="ECO:0000256" key="2">
    <source>
        <dbReference type="ARBA" id="ARBA00001974"/>
    </source>
</evidence>
<keyword evidence="10" id="KW-0560">Oxidoreductase</keyword>
<dbReference type="SUPFAM" id="SSF63380">
    <property type="entry name" value="Riboflavin synthase domain-like"/>
    <property type="match status" value="1"/>
</dbReference>
<dbReference type="Gene3D" id="3.40.50.80">
    <property type="entry name" value="Nucleotide-binding domain of ferredoxin-NADP reductase (FNR) module"/>
    <property type="match status" value="1"/>
</dbReference>
<dbReference type="InterPro" id="IPR001709">
    <property type="entry name" value="Flavoprot_Pyr_Nucl_cyt_Rdtase"/>
</dbReference>
<dbReference type="InterPro" id="IPR029039">
    <property type="entry name" value="Flavoprotein-like_sf"/>
</dbReference>
<dbReference type="InterPro" id="IPR023173">
    <property type="entry name" value="NADPH_Cyt_P450_Rdtase_alpha"/>
</dbReference>
<dbReference type="PRINTS" id="PR00371">
    <property type="entry name" value="FPNCR"/>
</dbReference>
<dbReference type="Pfam" id="PF00667">
    <property type="entry name" value="FAD_binding_1"/>
    <property type="match status" value="1"/>
</dbReference>
<dbReference type="PRINTS" id="PR00369">
    <property type="entry name" value="FLAVODOXIN"/>
</dbReference>
<dbReference type="InterPro" id="IPR017972">
    <property type="entry name" value="Cyt_P450_CS"/>
</dbReference>
<keyword evidence="6" id="KW-0288">FMN</keyword>
<accession>A0AAD5JV37</accession>